<dbReference type="EMBL" id="GG680451">
    <property type="protein sequence ID" value="EER06638.1"/>
    <property type="molecule type" value="Genomic_DNA"/>
</dbReference>
<evidence type="ECO:0000256" key="1">
    <source>
        <dbReference type="ARBA" id="ARBA00009941"/>
    </source>
</evidence>
<sequence length="64" mass="7060">KITEAQLQSWLTTMGKKKMYKQLVFYVEACEAGSLFAGSPPIPGQYYVTASNAQESSIGTYCFP</sequence>
<dbReference type="GO" id="GO:0006624">
    <property type="term" value="P:vacuolar protein processing"/>
    <property type="evidence" value="ECO:0007669"/>
    <property type="project" value="TreeGrafter"/>
</dbReference>
<comment type="similarity">
    <text evidence="1">Belongs to the peptidase C13 family.</text>
</comment>
<dbReference type="RefSeq" id="XP_002774822.1">
    <property type="nucleotide sequence ID" value="XM_002774776.1"/>
</dbReference>
<proteinExistence type="inferred from homology"/>
<dbReference type="GeneID" id="9056155"/>
<name>C5L9F7_PERM5</name>
<dbReference type="GO" id="GO:0005773">
    <property type="term" value="C:vacuole"/>
    <property type="evidence" value="ECO:0007669"/>
    <property type="project" value="GOC"/>
</dbReference>
<dbReference type="Pfam" id="PF01650">
    <property type="entry name" value="Peptidase_C13"/>
    <property type="match status" value="1"/>
</dbReference>
<gene>
    <name evidence="2" type="ORF">Pmar_PMAR024199</name>
</gene>
<dbReference type="Proteomes" id="UP000007800">
    <property type="component" value="Unassembled WGS sequence"/>
</dbReference>
<dbReference type="InParanoid" id="C5L9F7"/>
<dbReference type="PANTHER" id="PTHR12000:SF42">
    <property type="entry name" value="LEGUMAIN"/>
    <property type="match status" value="1"/>
</dbReference>
<keyword evidence="3" id="KW-1185">Reference proteome</keyword>
<organism evidence="3">
    <name type="scientific">Perkinsus marinus (strain ATCC 50983 / TXsc)</name>
    <dbReference type="NCBI Taxonomy" id="423536"/>
    <lineage>
        <taxon>Eukaryota</taxon>
        <taxon>Sar</taxon>
        <taxon>Alveolata</taxon>
        <taxon>Perkinsozoa</taxon>
        <taxon>Perkinsea</taxon>
        <taxon>Perkinsida</taxon>
        <taxon>Perkinsidae</taxon>
        <taxon>Perkinsus</taxon>
    </lineage>
</organism>
<protein>
    <recommendedName>
        <fullName evidence="4">Legumain</fullName>
    </recommendedName>
</protein>
<reference evidence="2 3" key="1">
    <citation type="submission" date="2008-07" db="EMBL/GenBank/DDBJ databases">
        <authorList>
            <person name="El-Sayed N."/>
            <person name="Caler E."/>
            <person name="Inman J."/>
            <person name="Amedeo P."/>
            <person name="Hass B."/>
            <person name="Wortman J."/>
        </authorList>
    </citation>
    <scope>NUCLEOTIDE SEQUENCE [LARGE SCALE GENOMIC DNA]</scope>
    <source>
        <strain evidence="3">ATCC 50983 / TXsc</strain>
    </source>
</reference>
<dbReference type="InterPro" id="IPR001096">
    <property type="entry name" value="Peptidase_C13"/>
</dbReference>
<dbReference type="PANTHER" id="PTHR12000">
    <property type="entry name" value="HEMOGLOBINASE FAMILY MEMBER"/>
    <property type="match status" value="1"/>
</dbReference>
<dbReference type="GO" id="GO:0004197">
    <property type="term" value="F:cysteine-type endopeptidase activity"/>
    <property type="evidence" value="ECO:0007669"/>
    <property type="project" value="TreeGrafter"/>
</dbReference>
<dbReference type="GO" id="GO:0051603">
    <property type="term" value="P:proteolysis involved in protein catabolic process"/>
    <property type="evidence" value="ECO:0007669"/>
    <property type="project" value="TreeGrafter"/>
</dbReference>
<dbReference type="AlphaFoldDB" id="C5L9F7"/>
<dbReference type="MEROPS" id="C13.006"/>
<feature type="non-terminal residue" evidence="2">
    <location>
        <position position="1"/>
    </location>
</feature>
<evidence type="ECO:0000313" key="3">
    <source>
        <dbReference type="Proteomes" id="UP000007800"/>
    </source>
</evidence>
<evidence type="ECO:0008006" key="4">
    <source>
        <dbReference type="Google" id="ProtNLM"/>
    </source>
</evidence>
<dbReference type="OrthoDB" id="416370at2759"/>
<feature type="non-terminal residue" evidence="2">
    <location>
        <position position="64"/>
    </location>
</feature>
<dbReference type="Gene3D" id="3.40.50.1460">
    <property type="match status" value="1"/>
</dbReference>
<evidence type="ECO:0000313" key="2">
    <source>
        <dbReference type="EMBL" id="EER06638.1"/>
    </source>
</evidence>
<accession>C5L9F7</accession>